<sequence>MIRIYAFILILLAGLMLIGCSSQSNVKASKEKTSKKETELNDPADVIYQTNKNNNKQTLIFEFESK</sequence>
<accession>A0AAW9NLC9</accession>
<dbReference type="EMBL" id="JARNBH010000042">
    <property type="protein sequence ID" value="MEC0276898.1"/>
    <property type="molecule type" value="Genomic_DNA"/>
</dbReference>
<organism evidence="2 3">
    <name type="scientific">Peribacillus castrilensis</name>
    <dbReference type="NCBI Taxonomy" id="2897690"/>
    <lineage>
        <taxon>Bacteria</taxon>
        <taxon>Bacillati</taxon>
        <taxon>Bacillota</taxon>
        <taxon>Bacilli</taxon>
        <taxon>Bacillales</taxon>
        <taxon>Bacillaceae</taxon>
        <taxon>Peribacillus</taxon>
    </lineage>
</organism>
<dbReference type="Proteomes" id="UP001307168">
    <property type="component" value="Unassembled WGS sequence"/>
</dbReference>
<comment type="caution">
    <text evidence="2">The sequence shown here is derived from an EMBL/GenBank/DDBJ whole genome shotgun (WGS) entry which is preliminary data.</text>
</comment>
<evidence type="ECO:0000256" key="1">
    <source>
        <dbReference type="SAM" id="MobiDB-lite"/>
    </source>
</evidence>
<protein>
    <recommendedName>
        <fullName evidence="4">Lipoprotein</fullName>
    </recommendedName>
</protein>
<evidence type="ECO:0000313" key="3">
    <source>
        <dbReference type="Proteomes" id="UP001307168"/>
    </source>
</evidence>
<dbReference type="AlphaFoldDB" id="A0AAW9NLC9"/>
<evidence type="ECO:0000313" key="2">
    <source>
        <dbReference type="EMBL" id="MEC0276898.1"/>
    </source>
</evidence>
<proteinExistence type="predicted"/>
<name>A0AAW9NLC9_9BACI</name>
<dbReference type="RefSeq" id="WP_367408438.1">
    <property type="nucleotide sequence ID" value="NZ_JARNBH010000042.1"/>
</dbReference>
<evidence type="ECO:0008006" key="4">
    <source>
        <dbReference type="Google" id="ProtNLM"/>
    </source>
</evidence>
<reference evidence="2 3" key="1">
    <citation type="submission" date="2023-03" db="EMBL/GenBank/DDBJ databases">
        <title>Bacillus Genome Sequencing.</title>
        <authorList>
            <person name="Dunlap C."/>
        </authorList>
    </citation>
    <scope>NUCLEOTIDE SEQUENCE [LARGE SCALE GENOMIC DNA]</scope>
    <source>
        <strain evidence="2 3">B-41290</strain>
    </source>
</reference>
<gene>
    <name evidence="2" type="ORF">P4706_28310</name>
</gene>
<feature type="region of interest" description="Disordered" evidence="1">
    <location>
        <begin position="28"/>
        <end position="47"/>
    </location>
</feature>
<keyword evidence="3" id="KW-1185">Reference proteome</keyword>
<feature type="compositionally biased region" description="Basic and acidic residues" evidence="1">
    <location>
        <begin position="28"/>
        <end position="39"/>
    </location>
</feature>
<dbReference type="PROSITE" id="PS51257">
    <property type="entry name" value="PROKAR_LIPOPROTEIN"/>
    <property type="match status" value="1"/>
</dbReference>